<dbReference type="PANTHER" id="PTHR24320:SF227">
    <property type="entry name" value="RETINOL DEHYDROGENASE 11"/>
    <property type="match status" value="1"/>
</dbReference>
<dbReference type="GO" id="GO:0016491">
    <property type="term" value="F:oxidoreductase activity"/>
    <property type="evidence" value="ECO:0007669"/>
    <property type="project" value="UniProtKB-KW"/>
</dbReference>
<dbReference type="RefSeq" id="WP_130288905.1">
    <property type="nucleotide sequence ID" value="NZ_SHKL01000001.1"/>
</dbReference>
<dbReference type="PRINTS" id="PR00081">
    <property type="entry name" value="GDHRDH"/>
</dbReference>
<dbReference type="InterPro" id="IPR002347">
    <property type="entry name" value="SDR_fam"/>
</dbReference>
<dbReference type="Proteomes" id="UP000291591">
    <property type="component" value="Unassembled WGS sequence"/>
</dbReference>
<dbReference type="AlphaFoldDB" id="A0A4Q7URG7"/>
<evidence type="ECO:0000256" key="2">
    <source>
        <dbReference type="ARBA" id="ARBA00023002"/>
    </source>
</evidence>
<gene>
    <name evidence="4" type="ORF">EV383_1123</name>
</gene>
<dbReference type="OrthoDB" id="4577644at2"/>
<dbReference type="FunFam" id="3.40.50.720:FF:000594">
    <property type="entry name" value="Short-chain oxidoreductase"/>
    <property type="match status" value="1"/>
</dbReference>
<dbReference type="Gene3D" id="3.40.50.720">
    <property type="entry name" value="NAD(P)-binding Rossmann-like Domain"/>
    <property type="match status" value="1"/>
</dbReference>
<evidence type="ECO:0000313" key="5">
    <source>
        <dbReference type="Proteomes" id="UP000291591"/>
    </source>
</evidence>
<keyword evidence="2" id="KW-0560">Oxidoreductase</keyword>
<dbReference type="SUPFAM" id="SSF51735">
    <property type="entry name" value="NAD(P)-binding Rossmann-fold domains"/>
    <property type="match status" value="1"/>
</dbReference>
<dbReference type="Pfam" id="PF00106">
    <property type="entry name" value="adh_short"/>
    <property type="match status" value="1"/>
</dbReference>
<name>A0A4Q7URG7_PSEST</name>
<sequence>MTAPTLLRTPFDATTTADEVLAGVDLSSRRAVVTGAASGIGYETARALAGAGAEVTLAVRDVDAGERARAEIAEVTGNPMVRVGELDLAEPTSVARFVRLWDGPLHMLVNNAGVMATPETRTSAGWELQFATNHLGHFELATGLHWALTAVDGARIVSVSSNAHLRAGVDLDDPHFLDRPYDRSLAYAQSKSANVLFAVEAARRWADDGISVNALTPGGIRTGLQRHISDDDLARLRAKAGAGAPQWKTPQQGAATSVLLAASPLVSGVTGRYFEDVNEAAPAEPGVYRGVAAHALDPVAAAALWDLSERAVRDDTWSHFSAWPIAA</sequence>
<comment type="caution">
    <text evidence="4">The sequence shown here is derived from an EMBL/GenBank/DDBJ whole genome shotgun (WGS) entry which is preliminary data.</text>
</comment>
<accession>A0A4Q7URG7</accession>
<dbReference type="EMBL" id="SHKL01000001">
    <property type="protein sequence ID" value="RZT84285.1"/>
    <property type="molecule type" value="Genomic_DNA"/>
</dbReference>
<protein>
    <recommendedName>
        <fullName evidence="3">Probable oxidoreductase</fullName>
    </recommendedName>
</protein>
<dbReference type="PANTHER" id="PTHR24320">
    <property type="entry name" value="RETINOL DEHYDROGENASE"/>
    <property type="match status" value="1"/>
</dbReference>
<evidence type="ECO:0000256" key="1">
    <source>
        <dbReference type="ARBA" id="ARBA00006484"/>
    </source>
</evidence>
<organism evidence="4 5">
    <name type="scientific">Pseudonocardia sediminis</name>
    <dbReference type="NCBI Taxonomy" id="1397368"/>
    <lineage>
        <taxon>Bacteria</taxon>
        <taxon>Bacillati</taxon>
        <taxon>Actinomycetota</taxon>
        <taxon>Actinomycetes</taxon>
        <taxon>Pseudonocardiales</taxon>
        <taxon>Pseudonocardiaceae</taxon>
        <taxon>Pseudonocardia</taxon>
    </lineage>
</organism>
<reference evidence="4 5" key="1">
    <citation type="submission" date="2019-02" db="EMBL/GenBank/DDBJ databases">
        <title>Sequencing the genomes of 1000 actinobacteria strains.</title>
        <authorList>
            <person name="Klenk H.-P."/>
        </authorList>
    </citation>
    <scope>NUCLEOTIDE SEQUENCE [LARGE SCALE GENOMIC DNA]</scope>
    <source>
        <strain evidence="4 5">DSM 45779</strain>
    </source>
</reference>
<dbReference type="CDD" id="cd05327">
    <property type="entry name" value="retinol-DH_like_SDR_c_like"/>
    <property type="match status" value="1"/>
</dbReference>
<evidence type="ECO:0000256" key="3">
    <source>
        <dbReference type="ARBA" id="ARBA00071493"/>
    </source>
</evidence>
<evidence type="ECO:0000313" key="4">
    <source>
        <dbReference type="EMBL" id="RZT84285.1"/>
    </source>
</evidence>
<keyword evidence="5" id="KW-1185">Reference proteome</keyword>
<dbReference type="InterPro" id="IPR036291">
    <property type="entry name" value="NAD(P)-bd_dom_sf"/>
</dbReference>
<comment type="similarity">
    <text evidence="1">Belongs to the short-chain dehydrogenases/reductases (SDR) family.</text>
</comment>
<proteinExistence type="inferred from homology"/>